<accession>A0ABS1LKH4</accession>
<keyword evidence="7" id="KW-0732">Signal</keyword>
<evidence type="ECO:0000256" key="6">
    <source>
        <dbReference type="ARBA" id="ARBA00048348"/>
    </source>
</evidence>
<dbReference type="InterPro" id="IPR036398">
    <property type="entry name" value="CA_dom_sf"/>
</dbReference>
<evidence type="ECO:0000256" key="2">
    <source>
        <dbReference type="ARBA" id="ARBA00012925"/>
    </source>
</evidence>
<keyword evidence="10" id="KW-1185">Reference proteome</keyword>
<comment type="similarity">
    <text evidence="1">Belongs to the alpha-carbonic anhydrase family.</text>
</comment>
<dbReference type="Pfam" id="PF00194">
    <property type="entry name" value="Carb_anhydrase"/>
    <property type="match status" value="1"/>
</dbReference>
<evidence type="ECO:0000259" key="8">
    <source>
        <dbReference type="PROSITE" id="PS51144"/>
    </source>
</evidence>
<evidence type="ECO:0000256" key="1">
    <source>
        <dbReference type="ARBA" id="ARBA00010718"/>
    </source>
</evidence>
<keyword evidence="5" id="KW-0456">Lyase</keyword>
<dbReference type="SUPFAM" id="SSF51069">
    <property type="entry name" value="Carbonic anhydrase"/>
    <property type="match status" value="1"/>
</dbReference>
<dbReference type="InterPro" id="IPR023561">
    <property type="entry name" value="Carbonic_anhydrase_a-class"/>
</dbReference>
<dbReference type="EC" id="4.2.1.1" evidence="2"/>
<dbReference type="Gene3D" id="3.10.200.10">
    <property type="entry name" value="Alpha carbonic anhydrase"/>
    <property type="match status" value="1"/>
</dbReference>
<dbReference type="PANTHER" id="PTHR18952:SF265">
    <property type="entry name" value="CARBONIC ANHYDRASE"/>
    <property type="match status" value="1"/>
</dbReference>
<proteinExistence type="inferred from homology"/>
<dbReference type="EMBL" id="JABBYC010000015">
    <property type="protein sequence ID" value="MBL0886721.1"/>
    <property type="molecule type" value="Genomic_DNA"/>
</dbReference>
<evidence type="ECO:0000256" key="5">
    <source>
        <dbReference type="ARBA" id="ARBA00023239"/>
    </source>
</evidence>
<evidence type="ECO:0000256" key="4">
    <source>
        <dbReference type="ARBA" id="ARBA00022833"/>
    </source>
</evidence>
<keyword evidence="3" id="KW-0479">Metal-binding</keyword>
<keyword evidence="4" id="KW-0862">Zinc</keyword>
<dbReference type="PANTHER" id="PTHR18952">
    <property type="entry name" value="CARBONIC ANHYDRASE"/>
    <property type="match status" value="1"/>
</dbReference>
<evidence type="ECO:0000313" key="9">
    <source>
        <dbReference type="EMBL" id="MBL0886721.1"/>
    </source>
</evidence>
<dbReference type="Proteomes" id="UP000675409">
    <property type="component" value="Unassembled WGS sequence"/>
</dbReference>
<feature type="chain" id="PRO_5045755679" description="carbonic anhydrase" evidence="7">
    <location>
        <begin position="20"/>
        <end position="268"/>
    </location>
</feature>
<evidence type="ECO:0000313" key="10">
    <source>
        <dbReference type="Proteomes" id="UP000675409"/>
    </source>
</evidence>
<dbReference type="InterPro" id="IPR041891">
    <property type="entry name" value="Alpha_CA_prokaryot-like"/>
</dbReference>
<feature type="domain" description="Alpha-carbonic anhydrase" evidence="8">
    <location>
        <begin position="40"/>
        <end position="262"/>
    </location>
</feature>
<organism evidence="9 10">
    <name type="scientific">Myceligenerans indicum</name>
    <dbReference type="NCBI Taxonomy" id="2593663"/>
    <lineage>
        <taxon>Bacteria</taxon>
        <taxon>Bacillati</taxon>
        <taxon>Actinomycetota</taxon>
        <taxon>Actinomycetes</taxon>
        <taxon>Micrococcales</taxon>
        <taxon>Promicromonosporaceae</taxon>
        <taxon>Myceligenerans</taxon>
    </lineage>
</organism>
<comment type="catalytic activity">
    <reaction evidence="6">
        <text>hydrogencarbonate + H(+) = CO2 + H2O</text>
        <dbReference type="Rhea" id="RHEA:10748"/>
        <dbReference type="ChEBI" id="CHEBI:15377"/>
        <dbReference type="ChEBI" id="CHEBI:15378"/>
        <dbReference type="ChEBI" id="CHEBI:16526"/>
        <dbReference type="ChEBI" id="CHEBI:17544"/>
        <dbReference type="EC" id="4.2.1.1"/>
    </reaction>
</comment>
<gene>
    <name evidence="9" type="ORF">HGK34_10625</name>
</gene>
<dbReference type="PROSITE" id="PS51257">
    <property type="entry name" value="PROKAR_LIPOPROTEIN"/>
    <property type="match status" value="1"/>
</dbReference>
<dbReference type="InterPro" id="IPR001148">
    <property type="entry name" value="CA_dom"/>
</dbReference>
<comment type="caution">
    <text evidence="9">The sequence shown here is derived from an EMBL/GenBank/DDBJ whole genome shotgun (WGS) entry which is preliminary data.</text>
</comment>
<dbReference type="RefSeq" id="WP_201846976.1">
    <property type="nucleotide sequence ID" value="NZ_JABBYC010000015.1"/>
</dbReference>
<evidence type="ECO:0000256" key="7">
    <source>
        <dbReference type="SAM" id="SignalP"/>
    </source>
</evidence>
<dbReference type="PROSITE" id="PS51144">
    <property type="entry name" value="ALPHA_CA_2"/>
    <property type="match status" value="1"/>
</dbReference>
<feature type="signal peptide" evidence="7">
    <location>
        <begin position="1"/>
        <end position="19"/>
    </location>
</feature>
<reference evidence="9 10" key="1">
    <citation type="journal article" date="2021" name="Arch. Microbiol.">
        <title>Myceligenerans indicum sp. nov., an actinobacterium isolated from mangrove sediment of Sundarbans, India.</title>
        <authorList>
            <person name="Asha K."/>
            <person name="Bhadury P."/>
        </authorList>
    </citation>
    <scope>NUCLEOTIDE SEQUENCE [LARGE SCALE GENOMIC DNA]</scope>
    <source>
        <strain evidence="9 10">I2</strain>
    </source>
</reference>
<protein>
    <recommendedName>
        <fullName evidence="2">carbonic anhydrase</fullName>
        <ecNumber evidence="2">4.2.1.1</ecNumber>
    </recommendedName>
</protein>
<name>A0ABS1LKH4_9MICO</name>
<dbReference type="SMART" id="SM01057">
    <property type="entry name" value="Carb_anhydrase"/>
    <property type="match status" value="1"/>
</dbReference>
<evidence type="ECO:0000256" key="3">
    <source>
        <dbReference type="ARBA" id="ARBA00022723"/>
    </source>
</evidence>
<sequence length="268" mass="28050">MPVRPRTLVPAFLPLTALALTGCGTDPTQALPDPVEEPAAHWAYGDGVDAPAHWGELSEDYALCADGSHQSPVDLPAAVPAADGTTRIEVAAASGVIADTGHTFQLTIGAAGDGTGLAHDGERYDLVQVHFHTPSEHTVDGEPADAEFHLVHQNQDGDVLVVGLMAQEGDATPALRPFLDAVDAGKETTADLDLPRILPEESSAYSYGGSLTTPPCTEEVDWLVLEQQITLSPAQLAVLTGAENPNARPTLPLGDREIDGTTLEFVAD</sequence>
<dbReference type="CDD" id="cd03124">
    <property type="entry name" value="alpha_CA_prokaryotic_like"/>
    <property type="match status" value="1"/>
</dbReference>